<accession>A0A150L4P4</accession>
<dbReference type="SMART" id="SM00014">
    <property type="entry name" value="acidPPc"/>
    <property type="match status" value="1"/>
</dbReference>
<dbReference type="InterPro" id="IPR000326">
    <property type="entry name" value="PAP2/HPO"/>
</dbReference>
<dbReference type="Pfam" id="PF01569">
    <property type="entry name" value="PAP2"/>
    <property type="match status" value="1"/>
</dbReference>
<dbReference type="AlphaFoldDB" id="A0A150L4P4"/>
<dbReference type="CDD" id="cd03385">
    <property type="entry name" value="PAP2_BcrC_like"/>
    <property type="match status" value="1"/>
</dbReference>
<dbReference type="InterPro" id="IPR033879">
    <property type="entry name" value="UPP_Pase"/>
</dbReference>
<dbReference type="Proteomes" id="UP000075666">
    <property type="component" value="Unassembled WGS sequence"/>
</dbReference>
<dbReference type="STRING" id="46224.B4102_3047"/>
<dbReference type="InterPro" id="IPR036938">
    <property type="entry name" value="PAP2/HPO_sf"/>
</dbReference>
<keyword evidence="1" id="KW-0812">Transmembrane</keyword>
<keyword evidence="1" id="KW-1133">Transmembrane helix</keyword>
<feature type="transmembrane region" description="Helical" evidence="1">
    <location>
        <begin position="126"/>
        <end position="145"/>
    </location>
</feature>
<feature type="transmembrane region" description="Helical" evidence="1">
    <location>
        <begin position="27"/>
        <end position="48"/>
    </location>
</feature>
<dbReference type="PANTHER" id="PTHR14969:SF13">
    <property type="entry name" value="AT30094P"/>
    <property type="match status" value="1"/>
</dbReference>
<dbReference type="KEGG" id="hspo:JGZ69_02080"/>
<dbReference type="PANTHER" id="PTHR14969">
    <property type="entry name" value="SPHINGOSINE-1-PHOSPHATE PHOSPHOHYDROLASE"/>
    <property type="match status" value="1"/>
</dbReference>
<dbReference type="Gene3D" id="1.20.144.10">
    <property type="entry name" value="Phosphatidic acid phosphatase type 2/haloperoxidase"/>
    <property type="match status" value="1"/>
</dbReference>
<gene>
    <name evidence="3" type="ORF">B4102_3047</name>
    <name evidence="4" type="ORF">JGZ69_02080</name>
</gene>
<dbReference type="RefSeq" id="WP_066231416.1">
    <property type="nucleotide sequence ID" value="NZ_CP066701.1"/>
</dbReference>
<proteinExistence type="predicted"/>
<keyword evidence="1" id="KW-0472">Membrane</keyword>
<dbReference type="GO" id="GO:0005886">
    <property type="term" value="C:plasma membrane"/>
    <property type="evidence" value="ECO:0007669"/>
    <property type="project" value="InterPro"/>
</dbReference>
<evidence type="ECO:0000256" key="1">
    <source>
        <dbReference type="SAM" id="Phobius"/>
    </source>
</evidence>
<feature type="domain" description="Phosphatidic acid phosphatase type 2/haloperoxidase" evidence="2">
    <location>
        <begin position="61"/>
        <end position="166"/>
    </location>
</feature>
<evidence type="ECO:0000313" key="4">
    <source>
        <dbReference type="EMBL" id="QQX25788.1"/>
    </source>
</evidence>
<keyword evidence="5" id="KW-1185">Reference proteome</keyword>
<sequence length="199" mass="22759">MSFSDINIDVFRSINNVGKEVPATEPVAVFVAEYMLYFLILALLVHWFTRRQRNRMMVIQAVIATVIAEVLGKIAGKLYSHHQPFAELPHVNKLVEHAIDNSFPSDHSIIFFSICFSFFLVRKKEWWLWIVLAILVAISRVMVGVHYPVDVATGALLGIISALIAYWIVPKLGFIKQLLGMYEKIENRVLPTKNKTENF</sequence>
<name>A0A150L4P4_9BACI</name>
<dbReference type="GO" id="GO:0050380">
    <property type="term" value="F:undecaprenyl-diphosphatase activity"/>
    <property type="evidence" value="ECO:0007669"/>
    <property type="project" value="InterPro"/>
</dbReference>
<dbReference type="Proteomes" id="UP000595512">
    <property type="component" value="Chromosome"/>
</dbReference>
<dbReference type="EMBL" id="LQYN01000051">
    <property type="protein sequence ID" value="KYD06662.1"/>
    <property type="molecule type" value="Genomic_DNA"/>
</dbReference>
<dbReference type="OrthoDB" id="9789113at2"/>
<organism evidence="3 5">
    <name type="scientific">Heyndrickxia sporothermodurans</name>
    <dbReference type="NCBI Taxonomy" id="46224"/>
    <lineage>
        <taxon>Bacteria</taxon>
        <taxon>Bacillati</taxon>
        <taxon>Bacillota</taxon>
        <taxon>Bacilli</taxon>
        <taxon>Bacillales</taxon>
        <taxon>Bacillaceae</taxon>
        <taxon>Heyndrickxia</taxon>
    </lineage>
</organism>
<dbReference type="PATRIC" id="fig|46224.3.peg.3016"/>
<reference evidence="4 6" key="2">
    <citation type="submission" date="2020-12" db="EMBL/GenBank/DDBJ databases">
        <title>Taxonomic evaluation of the Bacillus sporothermodurans group of bacteria based on whole genome sequences.</title>
        <authorList>
            <person name="Fiedler G."/>
            <person name="Herbstmann A.-D."/>
            <person name="Doll E."/>
            <person name="Wenning M."/>
            <person name="Brinks E."/>
            <person name="Kabisch J."/>
            <person name="Breitenwieser F."/>
            <person name="Lappann M."/>
            <person name="Boehnlein C."/>
            <person name="Franz C."/>
        </authorList>
    </citation>
    <scope>NUCLEOTIDE SEQUENCE [LARGE SCALE GENOMIC DNA]</scope>
    <source>
        <strain evidence="4 6">DSM 10599</strain>
    </source>
</reference>
<reference evidence="3 5" key="1">
    <citation type="submission" date="2016-01" db="EMBL/GenBank/DDBJ databases">
        <title>Genome Sequences of Twelve Sporeforming Bacillus Species Isolated from Foods.</title>
        <authorList>
            <person name="Berendsen E.M."/>
            <person name="Wells-Bennik M.H."/>
            <person name="Krawcyk A.O."/>
            <person name="De Jong A."/>
            <person name="Holsappel S."/>
            <person name="Eijlander R.T."/>
            <person name="Kuipers O.P."/>
        </authorList>
    </citation>
    <scope>NUCLEOTIDE SEQUENCE [LARGE SCALE GENOMIC DNA]</scope>
    <source>
        <strain evidence="3 5">B4102</strain>
    </source>
</reference>
<dbReference type="EMBL" id="CP066701">
    <property type="protein sequence ID" value="QQX25788.1"/>
    <property type="molecule type" value="Genomic_DNA"/>
</dbReference>
<evidence type="ECO:0000313" key="5">
    <source>
        <dbReference type="Proteomes" id="UP000075666"/>
    </source>
</evidence>
<dbReference type="SUPFAM" id="SSF48317">
    <property type="entry name" value="Acid phosphatase/Vanadium-dependent haloperoxidase"/>
    <property type="match status" value="1"/>
</dbReference>
<evidence type="ECO:0000313" key="3">
    <source>
        <dbReference type="EMBL" id="KYD06662.1"/>
    </source>
</evidence>
<protein>
    <submittedName>
        <fullName evidence="4">Undecaprenyl-diphosphatase</fullName>
    </submittedName>
</protein>
<evidence type="ECO:0000259" key="2">
    <source>
        <dbReference type="SMART" id="SM00014"/>
    </source>
</evidence>
<feature type="transmembrane region" description="Helical" evidence="1">
    <location>
        <begin position="151"/>
        <end position="169"/>
    </location>
</feature>
<evidence type="ECO:0000313" key="6">
    <source>
        <dbReference type="Proteomes" id="UP000595512"/>
    </source>
</evidence>